<feature type="region of interest" description="Disordered" evidence="1">
    <location>
        <begin position="1"/>
        <end position="74"/>
    </location>
</feature>
<dbReference type="EMBL" id="JAKOGG010000416">
    <property type="protein sequence ID" value="MCS4558923.1"/>
    <property type="molecule type" value="Genomic_DNA"/>
</dbReference>
<organism evidence="2 3">
    <name type="scientific">Shewanella electrica</name>
    <dbReference type="NCBI Taxonomy" id="515560"/>
    <lineage>
        <taxon>Bacteria</taxon>
        <taxon>Pseudomonadati</taxon>
        <taxon>Pseudomonadota</taxon>
        <taxon>Gammaproteobacteria</taxon>
        <taxon>Alteromonadales</taxon>
        <taxon>Shewanellaceae</taxon>
        <taxon>Shewanella</taxon>
    </lineage>
</organism>
<reference evidence="3" key="1">
    <citation type="submission" date="2023-07" db="EMBL/GenBank/DDBJ databases">
        <title>Shewanella mangrovi sp. nov., an acetaldehyde- degrading bacterium isolated from mangrove sediment.</title>
        <authorList>
            <person name="Liu Y."/>
        </authorList>
    </citation>
    <scope>NUCLEOTIDE SEQUENCE [LARGE SCALE GENOMIC DNA]</scope>
    <source>
        <strain evidence="3">C32</strain>
    </source>
</reference>
<evidence type="ECO:0000313" key="2">
    <source>
        <dbReference type="EMBL" id="MCS4558923.1"/>
    </source>
</evidence>
<protein>
    <submittedName>
        <fullName evidence="2">Uncharacterized protein</fullName>
    </submittedName>
</protein>
<name>A0ABT2FRR3_9GAMM</name>
<feature type="non-terminal residue" evidence="2">
    <location>
        <position position="1"/>
    </location>
</feature>
<dbReference type="Proteomes" id="UP001201549">
    <property type="component" value="Unassembled WGS sequence"/>
</dbReference>
<accession>A0ABT2FRR3</accession>
<evidence type="ECO:0000313" key="3">
    <source>
        <dbReference type="Proteomes" id="UP001201549"/>
    </source>
</evidence>
<feature type="compositionally biased region" description="Polar residues" evidence="1">
    <location>
        <begin position="61"/>
        <end position="74"/>
    </location>
</feature>
<evidence type="ECO:0000256" key="1">
    <source>
        <dbReference type="SAM" id="MobiDB-lite"/>
    </source>
</evidence>
<comment type="caution">
    <text evidence="2">The sequence shown here is derived from an EMBL/GenBank/DDBJ whole genome shotgun (WGS) entry which is preliminary data.</text>
</comment>
<proteinExistence type="predicted"/>
<gene>
    <name evidence="2" type="ORF">L9G74_21120</name>
</gene>
<keyword evidence="3" id="KW-1185">Reference proteome</keyword>
<sequence length="74" mass="7621">ALEWNCPDDHLVVDGSKGSANEGANPEDPMVIPGMAPVVDDGSAKAPRWVDAGAGDGDGGQVNQESCNFHRTTS</sequence>